<dbReference type="InterPro" id="IPR048427">
    <property type="entry name" value="YpoC"/>
</dbReference>
<organism evidence="2 3">
    <name type="scientific">Bacillus oleivorans</name>
    <dbReference type="NCBI Taxonomy" id="1448271"/>
    <lineage>
        <taxon>Bacteria</taxon>
        <taxon>Bacillati</taxon>
        <taxon>Bacillota</taxon>
        <taxon>Bacilli</taxon>
        <taxon>Bacillales</taxon>
        <taxon>Bacillaceae</taxon>
        <taxon>Bacillus</taxon>
    </lineage>
</organism>
<evidence type="ECO:0000259" key="1">
    <source>
        <dbReference type="Pfam" id="PF21747"/>
    </source>
</evidence>
<proteinExistence type="predicted"/>
<name>A0A285CKV0_9BACI</name>
<dbReference type="EMBL" id="OAOP01000002">
    <property type="protein sequence ID" value="SNX68179.1"/>
    <property type="molecule type" value="Genomic_DNA"/>
</dbReference>
<dbReference type="Pfam" id="PF21747">
    <property type="entry name" value="YpoC"/>
    <property type="match status" value="1"/>
</dbReference>
<reference evidence="2 3" key="1">
    <citation type="submission" date="2017-08" db="EMBL/GenBank/DDBJ databases">
        <authorList>
            <person name="de Groot N.N."/>
        </authorList>
    </citation>
    <scope>NUCLEOTIDE SEQUENCE [LARGE SCALE GENOMIC DNA]</scope>
    <source>
        <strain evidence="2 3">JC228</strain>
    </source>
</reference>
<evidence type="ECO:0000313" key="3">
    <source>
        <dbReference type="Proteomes" id="UP000219546"/>
    </source>
</evidence>
<dbReference type="AlphaFoldDB" id="A0A285CKV0"/>
<dbReference type="Proteomes" id="UP000219546">
    <property type="component" value="Unassembled WGS sequence"/>
</dbReference>
<keyword evidence="3" id="KW-1185">Reference proteome</keyword>
<accession>A0A285CKV0</accession>
<sequence length="171" mass="20012">MSVPPLMRHPLLLPDVTWEYEDSILDSNQLNPSFRYDSAYHQDLPALKPWENRENAVQSVVKGWKEVSGAMQTFLKERNSKASLPYMVKGLQLYTMLLFWGNGKPVLLYDLFARLQLLRIKPTNIEDRLSFILERPTLYHSFIQLGELFIETEKQIMKDITIAKVKSQRKI</sequence>
<protein>
    <recommendedName>
        <fullName evidence="1">YpoC-like domain-containing protein</fullName>
    </recommendedName>
</protein>
<feature type="domain" description="YpoC-like" evidence="1">
    <location>
        <begin position="55"/>
        <end position="162"/>
    </location>
</feature>
<evidence type="ECO:0000313" key="2">
    <source>
        <dbReference type="EMBL" id="SNX68179.1"/>
    </source>
</evidence>
<gene>
    <name evidence="2" type="ORF">SAMN05877753_102388</name>
</gene>